<feature type="compositionally biased region" description="Basic and acidic residues" evidence="1">
    <location>
        <begin position="8"/>
        <end position="20"/>
    </location>
</feature>
<dbReference type="AlphaFoldDB" id="M4BNX7"/>
<evidence type="ECO:0008006" key="4">
    <source>
        <dbReference type="Google" id="ProtNLM"/>
    </source>
</evidence>
<name>M4BNX7_HYAAE</name>
<feature type="region of interest" description="Disordered" evidence="1">
    <location>
        <begin position="91"/>
        <end position="131"/>
    </location>
</feature>
<dbReference type="EMBL" id="JH598476">
    <property type="status" value="NOT_ANNOTATED_CDS"/>
    <property type="molecule type" value="Genomic_DNA"/>
</dbReference>
<reference evidence="2" key="2">
    <citation type="submission" date="2015-06" db="UniProtKB">
        <authorList>
            <consortium name="EnsemblProtists"/>
        </authorList>
    </citation>
    <scope>IDENTIFICATION</scope>
    <source>
        <strain evidence="2">Emoy2</strain>
    </source>
</reference>
<feature type="region of interest" description="Disordered" evidence="1">
    <location>
        <begin position="1"/>
        <end position="21"/>
    </location>
</feature>
<evidence type="ECO:0000313" key="2">
    <source>
        <dbReference type="EnsemblProtists" id="HpaP808115"/>
    </source>
</evidence>
<accession>M4BNX7</accession>
<keyword evidence="3" id="KW-1185">Reference proteome</keyword>
<feature type="compositionally biased region" description="Basic and acidic residues" evidence="1">
    <location>
        <begin position="35"/>
        <end position="47"/>
    </location>
</feature>
<dbReference type="HOGENOM" id="CLU_1931601_0_0_1"/>
<evidence type="ECO:0000256" key="1">
    <source>
        <dbReference type="SAM" id="MobiDB-lite"/>
    </source>
</evidence>
<evidence type="ECO:0000313" key="3">
    <source>
        <dbReference type="Proteomes" id="UP000011713"/>
    </source>
</evidence>
<feature type="compositionally biased region" description="Polar residues" evidence="1">
    <location>
        <begin position="120"/>
        <end position="131"/>
    </location>
</feature>
<feature type="compositionally biased region" description="Low complexity" evidence="1">
    <location>
        <begin position="91"/>
        <end position="106"/>
    </location>
</feature>
<dbReference type="Proteomes" id="UP000011713">
    <property type="component" value="Unassembled WGS sequence"/>
</dbReference>
<sequence>MTAAVEDSSTRESETRDDKILAALTSVTERLVVRESSQRVREEDERMMGAAENGMFASKLDANMRGRPMAIDPLEPPKRSSRHRAPARCALAAAAPHADARSATTAGVQAFKDRRLPDANQESTQAQHQEV</sequence>
<feature type="region of interest" description="Disordered" evidence="1">
    <location>
        <begin position="67"/>
        <end position="86"/>
    </location>
</feature>
<dbReference type="VEuPathDB" id="FungiDB:HpaG808115"/>
<dbReference type="EnsemblProtists" id="HpaT808115">
    <property type="protein sequence ID" value="HpaP808115"/>
    <property type="gene ID" value="HpaG808115"/>
</dbReference>
<reference evidence="3" key="1">
    <citation type="journal article" date="2010" name="Science">
        <title>Signatures of adaptation to obligate biotrophy in the Hyaloperonospora arabidopsidis genome.</title>
        <authorList>
            <person name="Baxter L."/>
            <person name="Tripathy S."/>
            <person name="Ishaque N."/>
            <person name="Boot N."/>
            <person name="Cabral A."/>
            <person name="Kemen E."/>
            <person name="Thines M."/>
            <person name="Ah-Fong A."/>
            <person name="Anderson R."/>
            <person name="Badejoko W."/>
            <person name="Bittner-Eddy P."/>
            <person name="Boore J.L."/>
            <person name="Chibucos M.C."/>
            <person name="Coates M."/>
            <person name="Dehal P."/>
            <person name="Delehaunty K."/>
            <person name="Dong S."/>
            <person name="Downton P."/>
            <person name="Dumas B."/>
            <person name="Fabro G."/>
            <person name="Fronick C."/>
            <person name="Fuerstenberg S.I."/>
            <person name="Fulton L."/>
            <person name="Gaulin E."/>
            <person name="Govers F."/>
            <person name="Hughes L."/>
            <person name="Humphray S."/>
            <person name="Jiang R.H."/>
            <person name="Judelson H."/>
            <person name="Kamoun S."/>
            <person name="Kyung K."/>
            <person name="Meijer H."/>
            <person name="Minx P."/>
            <person name="Morris P."/>
            <person name="Nelson J."/>
            <person name="Phuntumart V."/>
            <person name="Qutob D."/>
            <person name="Rehmany A."/>
            <person name="Rougon-Cardoso A."/>
            <person name="Ryden P."/>
            <person name="Torto-Alalibo T."/>
            <person name="Studholme D."/>
            <person name="Wang Y."/>
            <person name="Win J."/>
            <person name="Wood J."/>
            <person name="Clifton S.W."/>
            <person name="Rogers J."/>
            <person name="Van den Ackerveken G."/>
            <person name="Jones J.D."/>
            <person name="McDowell J.M."/>
            <person name="Beynon J."/>
            <person name="Tyler B.M."/>
        </authorList>
    </citation>
    <scope>NUCLEOTIDE SEQUENCE [LARGE SCALE GENOMIC DNA]</scope>
    <source>
        <strain evidence="3">Emoy2</strain>
    </source>
</reference>
<dbReference type="InParanoid" id="M4BNX7"/>
<organism evidence="2 3">
    <name type="scientific">Hyaloperonospora arabidopsidis (strain Emoy2)</name>
    <name type="common">Downy mildew agent</name>
    <name type="synonym">Peronospora arabidopsidis</name>
    <dbReference type="NCBI Taxonomy" id="559515"/>
    <lineage>
        <taxon>Eukaryota</taxon>
        <taxon>Sar</taxon>
        <taxon>Stramenopiles</taxon>
        <taxon>Oomycota</taxon>
        <taxon>Peronosporomycetes</taxon>
        <taxon>Peronosporales</taxon>
        <taxon>Peronosporaceae</taxon>
        <taxon>Hyaloperonospora</taxon>
    </lineage>
</organism>
<protein>
    <recommendedName>
        <fullName evidence="4">RxLR effector candidate protein</fullName>
    </recommendedName>
</protein>
<feature type="region of interest" description="Disordered" evidence="1">
    <location>
        <begin position="35"/>
        <end position="62"/>
    </location>
</feature>
<proteinExistence type="predicted"/>